<evidence type="ECO:0000313" key="2">
    <source>
        <dbReference type="Proteomes" id="UP001165186"/>
    </source>
</evidence>
<keyword evidence="2" id="KW-1185">Reference proteome</keyword>
<sequence length="440" mass="48638">MSDEPQSKRPATRRSHKKTRTGCMQCKQRRVKCDEQKPTCGNCIKRGQPCSLQFTVPQLPYSRPTPQSSILPTASDNSSRTQSPVPLAPNLLPANASPYPQHASPGSASTAPSVATSFSVEDMELLHHYTVATSLTFSTRSDVLEVYRIAAPEIAFSDPPLMHGLLAVSGLHRAHCCADIEKRRQYSTTAAAHQNIALGVFRERLSNLTRENCPGAFLFSAWLTLYVLGSMHQLQSSDPNAASVIDFEDPAEWIRLMRGVPSILRVSAVWEWVSESALRPILEPGRVTDEPLSPEMEARFATLRRVLVDAPLPISSPPDAPQMDDEERRIYAEALAVLQKYTAFILRPSTPEGPLDLVGTTMIWPNIVPDRWVEYLGAHRPGALVLLAQFAVLVNNLRGFWWAKGWGQGLVQIAWKLLPPEWKGLVEEPAKQVGCVLAPS</sequence>
<name>A0ACB5RUW7_9PEZI</name>
<evidence type="ECO:0000313" key="1">
    <source>
        <dbReference type="EMBL" id="GME24330.1"/>
    </source>
</evidence>
<dbReference type="Proteomes" id="UP001165186">
    <property type="component" value="Unassembled WGS sequence"/>
</dbReference>
<reference evidence="1" key="1">
    <citation type="submission" date="2024-09" db="EMBL/GenBank/DDBJ databases">
        <title>Draft Genome Sequences of Neofusicoccum parvum.</title>
        <authorList>
            <person name="Ashida A."/>
            <person name="Camagna M."/>
            <person name="Tanaka A."/>
            <person name="Takemoto D."/>
        </authorList>
    </citation>
    <scope>NUCLEOTIDE SEQUENCE</scope>
    <source>
        <strain evidence="1">PPO83</strain>
    </source>
</reference>
<protein>
    <submittedName>
        <fullName evidence="1">C6 zinc finger domain-containing protein</fullName>
    </submittedName>
</protein>
<comment type="caution">
    <text evidence="1">The sequence shown here is derived from an EMBL/GenBank/DDBJ whole genome shotgun (WGS) entry which is preliminary data.</text>
</comment>
<accession>A0ACB5RUW7</accession>
<gene>
    <name evidence="1" type="primary">g4572</name>
    <name evidence="1" type="ORF">NpPPO83_00004572</name>
</gene>
<proteinExistence type="predicted"/>
<dbReference type="EMBL" id="BSXG01000012">
    <property type="protein sequence ID" value="GME24330.1"/>
    <property type="molecule type" value="Genomic_DNA"/>
</dbReference>
<organism evidence="1 2">
    <name type="scientific">Neofusicoccum parvum</name>
    <dbReference type="NCBI Taxonomy" id="310453"/>
    <lineage>
        <taxon>Eukaryota</taxon>
        <taxon>Fungi</taxon>
        <taxon>Dikarya</taxon>
        <taxon>Ascomycota</taxon>
        <taxon>Pezizomycotina</taxon>
        <taxon>Dothideomycetes</taxon>
        <taxon>Dothideomycetes incertae sedis</taxon>
        <taxon>Botryosphaeriales</taxon>
        <taxon>Botryosphaeriaceae</taxon>
        <taxon>Neofusicoccum</taxon>
    </lineage>
</organism>